<dbReference type="Proteomes" id="UP000681967">
    <property type="component" value="Unassembled WGS sequence"/>
</dbReference>
<dbReference type="EMBL" id="CAJNOW010010168">
    <property type="protein sequence ID" value="CAF1577068.1"/>
    <property type="molecule type" value="Genomic_DNA"/>
</dbReference>
<accession>A0A816BY71</accession>
<dbReference type="OrthoDB" id="341421at2759"/>
<comment type="caution">
    <text evidence="2">The sequence shown here is derived from an EMBL/GenBank/DDBJ whole genome shotgun (WGS) entry which is preliminary data.</text>
</comment>
<proteinExistence type="predicted"/>
<dbReference type="EMBL" id="CAJOBH010002356">
    <property type="protein sequence ID" value="CAF3902328.1"/>
    <property type="molecule type" value="Genomic_DNA"/>
</dbReference>
<evidence type="ECO:0000313" key="1">
    <source>
        <dbReference type="EMBL" id="CAF1577068.1"/>
    </source>
</evidence>
<organism evidence="2 4">
    <name type="scientific">Rotaria magnacalcarata</name>
    <dbReference type="NCBI Taxonomy" id="392030"/>
    <lineage>
        <taxon>Eukaryota</taxon>
        <taxon>Metazoa</taxon>
        <taxon>Spiralia</taxon>
        <taxon>Gnathifera</taxon>
        <taxon>Rotifera</taxon>
        <taxon>Eurotatoria</taxon>
        <taxon>Bdelloidea</taxon>
        <taxon>Philodinida</taxon>
        <taxon>Philodinidae</taxon>
        <taxon>Rotaria</taxon>
    </lineage>
</organism>
<name>A0A816BY71_9BILA</name>
<evidence type="ECO:0000313" key="3">
    <source>
        <dbReference type="EMBL" id="CAF3902328.1"/>
    </source>
</evidence>
<protein>
    <submittedName>
        <fullName evidence="2">Uncharacterized protein</fullName>
    </submittedName>
</protein>
<reference evidence="2" key="1">
    <citation type="submission" date="2021-02" db="EMBL/GenBank/DDBJ databases">
        <authorList>
            <person name="Nowell W R."/>
        </authorList>
    </citation>
    <scope>NUCLEOTIDE SEQUENCE</scope>
</reference>
<evidence type="ECO:0000313" key="2">
    <source>
        <dbReference type="EMBL" id="CAF1616358.1"/>
    </source>
</evidence>
<dbReference type="EMBL" id="CAJNOV010018083">
    <property type="protein sequence ID" value="CAF1616358.1"/>
    <property type="molecule type" value="Genomic_DNA"/>
</dbReference>
<dbReference type="Proteomes" id="UP000663855">
    <property type="component" value="Unassembled WGS sequence"/>
</dbReference>
<gene>
    <name evidence="3" type="ORF">BYL167_LOCUS8532</name>
    <name evidence="2" type="ORF">CJN711_LOCUS37257</name>
    <name evidence="1" type="ORF">KQP761_LOCUS19769</name>
</gene>
<sequence>MTSCSNNNVIVLADDTLNKTNSVVLMCSIFAVLETSVELVYLDYGNNVERPVDPAFTRLPAQTICAALAVVGETLISLRHSRRASLSEIVRH</sequence>
<dbReference type="Proteomes" id="UP000663834">
    <property type="component" value="Unassembled WGS sequence"/>
</dbReference>
<evidence type="ECO:0000313" key="4">
    <source>
        <dbReference type="Proteomes" id="UP000663855"/>
    </source>
</evidence>
<dbReference type="AlphaFoldDB" id="A0A816BY71"/>